<dbReference type="AlphaFoldDB" id="A0A2T8IE66"/>
<keyword evidence="2" id="KW-0472">Membrane</keyword>
<evidence type="ECO:0000256" key="1">
    <source>
        <dbReference type="SAM" id="MobiDB-lite"/>
    </source>
</evidence>
<organism evidence="3">
    <name type="scientific">Panicum hallii</name>
    <dbReference type="NCBI Taxonomy" id="206008"/>
    <lineage>
        <taxon>Eukaryota</taxon>
        <taxon>Viridiplantae</taxon>
        <taxon>Streptophyta</taxon>
        <taxon>Embryophyta</taxon>
        <taxon>Tracheophyta</taxon>
        <taxon>Spermatophyta</taxon>
        <taxon>Magnoliopsida</taxon>
        <taxon>Liliopsida</taxon>
        <taxon>Poales</taxon>
        <taxon>Poaceae</taxon>
        <taxon>PACMAD clade</taxon>
        <taxon>Panicoideae</taxon>
        <taxon>Panicodae</taxon>
        <taxon>Paniceae</taxon>
        <taxon>Panicinae</taxon>
        <taxon>Panicum</taxon>
        <taxon>Panicum sect. Panicum</taxon>
    </lineage>
</organism>
<dbReference type="Proteomes" id="UP000243499">
    <property type="component" value="Chromosome 7"/>
</dbReference>
<dbReference type="EMBL" id="CM008052">
    <property type="protein sequence ID" value="PVH35963.1"/>
    <property type="molecule type" value="Genomic_DNA"/>
</dbReference>
<feature type="region of interest" description="Disordered" evidence="1">
    <location>
        <begin position="1"/>
        <end position="27"/>
    </location>
</feature>
<protein>
    <submittedName>
        <fullName evidence="3">Uncharacterized protein</fullName>
    </submittedName>
</protein>
<reference evidence="3" key="1">
    <citation type="submission" date="2018-04" db="EMBL/GenBank/DDBJ databases">
        <title>WGS assembly of Panicum hallii.</title>
        <authorList>
            <person name="Lovell J."/>
            <person name="Jenkins J."/>
            <person name="Lowry D."/>
            <person name="Mamidi S."/>
            <person name="Sreedasyam A."/>
            <person name="Weng X."/>
            <person name="Barry K."/>
            <person name="Bonette J."/>
            <person name="Campitelli B."/>
            <person name="Daum C."/>
            <person name="Gordon S."/>
            <person name="Gould B."/>
            <person name="Lipzen A."/>
            <person name="Macqueen A."/>
            <person name="Palacio-Mejia J."/>
            <person name="Plott C."/>
            <person name="Shakirov E."/>
            <person name="Shu S."/>
            <person name="Yoshinaga Y."/>
            <person name="Zane M."/>
            <person name="Rokhsar D."/>
            <person name="Grimwood J."/>
            <person name="Schmutz J."/>
            <person name="Juenger T."/>
        </authorList>
    </citation>
    <scope>NUCLEOTIDE SEQUENCE [LARGE SCALE GENOMIC DNA]</scope>
    <source>
        <strain evidence="3">FIL2</strain>
    </source>
</reference>
<name>A0A2T8IE66_9POAL</name>
<dbReference type="Gramene" id="PVH35963">
    <property type="protein sequence ID" value="PVH35963"/>
    <property type="gene ID" value="PAHAL_7G322900"/>
</dbReference>
<evidence type="ECO:0000256" key="2">
    <source>
        <dbReference type="SAM" id="Phobius"/>
    </source>
</evidence>
<feature type="compositionally biased region" description="Basic and acidic residues" evidence="1">
    <location>
        <begin position="1"/>
        <end position="10"/>
    </location>
</feature>
<feature type="transmembrane region" description="Helical" evidence="2">
    <location>
        <begin position="46"/>
        <end position="64"/>
    </location>
</feature>
<keyword evidence="2" id="KW-1133">Transmembrane helix</keyword>
<keyword evidence="2" id="KW-0812">Transmembrane</keyword>
<sequence>MLARVSERVGKRGAQRLRPGGSGTGKRERMAAASAWLWGDGPTGPFFQLISSCLLRVFSFFFVMRRKLASALRLFWENGTNSTPIKRCPFYL</sequence>
<proteinExistence type="predicted"/>
<gene>
    <name evidence="3" type="ORF">PAHAL_7G322900</name>
</gene>
<evidence type="ECO:0000313" key="3">
    <source>
        <dbReference type="EMBL" id="PVH35963.1"/>
    </source>
</evidence>
<accession>A0A2T8IE66</accession>